<dbReference type="Proteomes" id="UP001229862">
    <property type="component" value="Chromosome"/>
</dbReference>
<dbReference type="Proteomes" id="UP001223336">
    <property type="component" value="Unassembled WGS sequence"/>
</dbReference>
<reference evidence="2 3" key="1">
    <citation type="submission" date="2023-08" db="EMBL/GenBank/DDBJ databases">
        <title>New molecular markers tilS and rpoB for phylogenetic and monitoring studies of the genus Thiothrix biodiversity.</title>
        <authorList>
            <person name="Ravin N.V."/>
            <person name="Smolyakov D."/>
            <person name="Markov N.D."/>
            <person name="Beletsky A.V."/>
            <person name="Mardanov A.V."/>
            <person name="Rudenko T.S."/>
            <person name="Grabovich M.Y."/>
        </authorList>
    </citation>
    <scope>NUCLEOTIDE SEQUENCE</scope>
    <source>
        <strain evidence="2">DNT52</strain>
        <strain evidence="1 3">H33</strain>
    </source>
</reference>
<keyword evidence="3" id="KW-1185">Reference proteome</keyword>
<name>A0AA51MS75_9GAMM</name>
<dbReference type="RefSeq" id="WP_308135093.1">
    <property type="nucleotide sequence ID" value="NZ_CP133197.1"/>
</dbReference>
<proteinExistence type="predicted"/>
<accession>A0AA51MS75</accession>
<dbReference type="EMBL" id="JAVFKN010000014">
    <property type="protein sequence ID" value="MDQ5769191.1"/>
    <property type="molecule type" value="Genomic_DNA"/>
</dbReference>
<dbReference type="EMBL" id="CP133217">
    <property type="protein sequence ID" value="WML87346.1"/>
    <property type="molecule type" value="Genomic_DNA"/>
</dbReference>
<protein>
    <submittedName>
        <fullName evidence="2">Uncharacterized protein</fullName>
    </submittedName>
</protein>
<evidence type="ECO:0000313" key="2">
    <source>
        <dbReference type="EMBL" id="WML87346.1"/>
    </source>
</evidence>
<organism evidence="2">
    <name type="scientific">Thiothrix subterranea</name>
    <dbReference type="NCBI Taxonomy" id="2735563"/>
    <lineage>
        <taxon>Bacteria</taxon>
        <taxon>Pseudomonadati</taxon>
        <taxon>Pseudomonadota</taxon>
        <taxon>Gammaproteobacteria</taxon>
        <taxon>Thiotrichales</taxon>
        <taxon>Thiotrichaceae</taxon>
        <taxon>Thiothrix</taxon>
    </lineage>
</organism>
<dbReference type="AlphaFoldDB" id="A0AA51MS75"/>
<evidence type="ECO:0000313" key="1">
    <source>
        <dbReference type="EMBL" id="MDQ5769191.1"/>
    </source>
</evidence>
<gene>
    <name evidence="1" type="ORF">RCC75_11670</name>
    <name evidence="2" type="ORF">RCG00_03080</name>
</gene>
<evidence type="ECO:0000313" key="3">
    <source>
        <dbReference type="Proteomes" id="UP001223336"/>
    </source>
</evidence>
<sequence>MINIIFSKTPKGFEEVQTKANGLSRVERSVLIYVDGKRRFEELKTLPRVDDLSGILRFLETGGYIAPVNNAPTNIATPSAAKQISDADFRLFRELPATFEPAKFSMAKNFMMNSLNAFKGAYGATHLVRNIERCQTHVELRALFEAWHEEIANTQQGQKQGKDLREKLLAVI</sequence>